<sequence length="284" mass="31131">MTAEMRNERNIDVSGSRIKIWKETEDVHDKHIIRSATPHATSNCSLPALNENSELKAQQVQYGGTKSCNTSNGIWLIGGSLNPVVDLIGGSTVAYREEPVFLVNLVGARRLDASKVAIYEHPMLIGGSLNPVVDLIGGSTVAYREEPVFLVNLVGARRLDASKVAIYEHPIRPPPHAAAPTCARVGVHAARWPRMLRGRWLLLCASCCANDGRPLLAVHAHWLRNIGASARCCAPLMARDDHRGRAYGCAMVDRYTRLDLRGCYATCWPFGGHGWLILFGTMIS</sequence>
<dbReference type="Proteomes" id="UP000250235">
    <property type="component" value="Unassembled WGS sequence"/>
</dbReference>
<organism evidence="1 2">
    <name type="scientific">Dorcoceras hygrometricum</name>
    <dbReference type="NCBI Taxonomy" id="472368"/>
    <lineage>
        <taxon>Eukaryota</taxon>
        <taxon>Viridiplantae</taxon>
        <taxon>Streptophyta</taxon>
        <taxon>Embryophyta</taxon>
        <taxon>Tracheophyta</taxon>
        <taxon>Spermatophyta</taxon>
        <taxon>Magnoliopsida</taxon>
        <taxon>eudicotyledons</taxon>
        <taxon>Gunneridae</taxon>
        <taxon>Pentapetalae</taxon>
        <taxon>asterids</taxon>
        <taxon>lamiids</taxon>
        <taxon>Lamiales</taxon>
        <taxon>Gesneriaceae</taxon>
        <taxon>Didymocarpoideae</taxon>
        <taxon>Trichosporeae</taxon>
        <taxon>Loxocarpinae</taxon>
        <taxon>Dorcoceras</taxon>
    </lineage>
</organism>
<reference evidence="1 2" key="1">
    <citation type="journal article" date="2015" name="Proc. Natl. Acad. Sci. U.S.A.">
        <title>The resurrection genome of Boea hygrometrica: A blueprint for survival of dehydration.</title>
        <authorList>
            <person name="Xiao L."/>
            <person name="Yang G."/>
            <person name="Zhang L."/>
            <person name="Yang X."/>
            <person name="Zhao S."/>
            <person name="Ji Z."/>
            <person name="Zhou Q."/>
            <person name="Hu M."/>
            <person name="Wang Y."/>
            <person name="Chen M."/>
            <person name="Xu Y."/>
            <person name="Jin H."/>
            <person name="Xiao X."/>
            <person name="Hu G."/>
            <person name="Bao F."/>
            <person name="Hu Y."/>
            <person name="Wan P."/>
            <person name="Li L."/>
            <person name="Deng X."/>
            <person name="Kuang T."/>
            <person name="Xiang C."/>
            <person name="Zhu J.K."/>
            <person name="Oliver M.J."/>
            <person name="He Y."/>
        </authorList>
    </citation>
    <scope>NUCLEOTIDE SEQUENCE [LARGE SCALE GENOMIC DNA]</scope>
    <source>
        <strain evidence="2">cv. XS01</strain>
    </source>
</reference>
<gene>
    <name evidence="1" type="ORF">F511_15461</name>
</gene>
<evidence type="ECO:0000313" key="2">
    <source>
        <dbReference type="Proteomes" id="UP000250235"/>
    </source>
</evidence>
<name>A0A2Z7CPK8_9LAMI</name>
<proteinExistence type="predicted"/>
<accession>A0A2Z7CPK8</accession>
<evidence type="ECO:0000313" key="1">
    <source>
        <dbReference type="EMBL" id="KZV46659.1"/>
    </source>
</evidence>
<keyword evidence="2" id="KW-1185">Reference proteome</keyword>
<dbReference type="AlphaFoldDB" id="A0A2Z7CPK8"/>
<dbReference type="EMBL" id="KQ995427">
    <property type="protein sequence ID" value="KZV46659.1"/>
    <property type="molecule type" value="Genomic_DNA"/>
</dbReference>
<protein>
    <submittedName>
        <fullName evidence="1">TMV resistance protein N-like</fullName>
    </submittedName>
</protein>